<gene>
    <name evidence="2" type="ORF">COU23_01495</name>
</gene>
<dbReference type="SUPFAM" id="SSF51261">
    <property type="entry name" value="Duplicated hybrid motif"/>
    <property type="match status" value="1"/>
</dbReference>
<sequence>MTKKPFGIYITLENSPVQPERFTGYHTGVDLEIFPGEENTEVSVKAVCAGKLIYRNYISGYGGVAGESCELNGQLIIVIYGHLKLDSIINKINDELKAGEKIGILGKSKSTETDSERKHLHLGFVKGEVMNLKGYVAIQAGLSDWIDPCEYVCGK</sequence>
<dbReference type="EMBL" id="PFBP01000023">
    <property type="protein sequence ID" value="PIT89897.1"/>
    <property type="molecule type" value="Genomic_DNA"/>
</dbReference>
<dbReference type="CDD" id="cd12797">
    <property type="entry name" value="M23_peptidase"/>
    <property type="match status" value="1"/>
</dbReference>
<accession>A0A2M6WAT4</accession>
<reference evidence="3" key="1">
    <citation type="submission" date="2017-09" db="EMBL/GenBank/DDBJ databases">
        <title>Depth-based differentiation of microbial function through sediment-hosted aquifers and enrichment of novel symbionts in the deep terrestrial subsurface.</title>
        <authorList>
            <person name="Probst A.J."/>
            <person name="Ladd B."/>
            <person name="Jarett J.K."/>
            <person name="Geller-Mcgrath D.E."/>
            <person name="Sieber C.M.K."/>
            <person name="Emerson J.B."/>
            <person name="Anantharaman K."/>
            <person name="Thomas B.C."/>
            <person name="Malmstrom R."/>
            <person name="Stieglmeier M."/>
            <person name="Klingl A."/>
            <person name="Woyke T."/>
            <person name="Ryan C.M."/>
            <person name="Banfield J.F."/>
        </authorList>
    </citation>
    <scope>NUCLEOTIDE SEQUENCE [LARGE SCALE GENOMIC DNA]</scope>
</reference>
<dbReference type="Pfam" id="PF01551">
    <property type="entry name" value="Peptidase_M23"/>
    <property type="match status" value="1"/>
</dbReference>
<feature type="domain" description="M23ase beta-sheet core" evidence="1">
    <location>
        <begin position="25"/>
        <end position="127"/>
    </location>
</feature>
<evidence type="ECO:0000313" key="3">
    <source>
        <dbReference type="Proteomes" id="UP000231464"/>
    </source>
</evidence>
<name>A0A2M6WAT4_9BACT</name>
<evidence type="ECO:0000313" key="2">
    <source>
        <dbReference type="EMBL" id="PIT89897.1"/>
    </source>
</evidence>
<dbReference type="Proteomes" id="UP000231464">
    <property type="component" value="Unassembled WGS sequence"/>
</dbReference>
<dbReference type="InterPro" id="IPR011055">
    <property type="entry name" value="Dup_hybrid_motif"/>
</dbReference>
<proteinExistence type="predicted"/>
<dbReference type="AlphaFoldDB" id="A0A2M6WAT4"/>
<comment type="caution">
    <text evidence="2">The sequence shown here is derived from an EMBL/GenBank/DDBJ whole genome shotgun (WGS) entry which is preliminary data.</text>
</comment>
<evidence type="ECO:0000259" key="1">
    <source>
        <dbReference type="Pfam" id="PF01551"/>
    </source>
</evidence>
<organism evidence="2 3">
    <name type="scientific">Candidatus Kuenenbacteria bacterium CG10_big_fil_rev_8_21_14_0_10_36_11</name>
    <dbReference type="NCBI Taxonomy" id="1974618"/>
    <lineage>
        <taxon>Bacteria</taxon>
        <taxon>Candidatus Kueneniibacteriota</taxon>
    </lineage>
</organism>
<dbReference type="Gene3D" id="2.70.70.10">
    <property type="entry name" value="Glucose Permease (Domain IIA)"/>
    <property type="match status" value="1"/>
</dbReference>
<protein>
    <recommendedName>
        <fullName evidence="1">M23ase beta-sheet core domain-containing protein</fullName>
    </recommendedName>
</protein>
<dbReference type="InterPro" id="IPR016047">
    <property type="entry name" value="M23ase_b-sheet_dom"/>
</dbReference>